<dbReference type="Pfam" id="PF01614">
    <property type="entry name" value="IclR_C"/>
    <property type="match status" value="1"/>
</dbReference>
<name>A0A853GYW6_9BURK</name>
<organism evidence="6 7">
    <name type="scientific">Pollutimonas harenae</name>
    <dbReference type="NCBI Taxonomy" id="657015"/>
    <lineage>
        <taxon>Bacteria</taxon>
        <taxon>Pseudomonadati</taxon>
        <taxon>Pseudomonadota</taxon>
        <taxon>Betaproteobacteria</taxon>
        <taxon>Burkholderiales</taxon>
        <taxon>Alcaligenaceae</taxon>
        <taxon>Pollutimonas</taxon>
    </lineage>
</organism>
<dbReference type="GO" id="GO:0045892">
    <property type="term" value="P:negative regulation of DNA-templated transcription"/>
    <property type="evidence" value="ECO:0007669"/>
    <property type="project" value="TreeGrafter"/>
</dbReference>
<evidence type="ECO:0000256" key="1">
    <source>
        <dbReference type="ARBA" id="ARBA00023015"/>
    </source>
</evidence>
<dbReference type="Proteomes" id="UP000554144">
    <property type="component" value="Unassembled WGS sequence"/>
</dbReference>
<dbReference type="OrthoDB" id="13103at2"/>
<dbReference type="GO" id="GO:0003700">
    <property type="term" value="F:DNA-binding transcription factor activity"/>
    <property type="evidence" value="ECO:0007669"/>
    <property type="project" value="TreeGrafter"/>
</dbReference>
<dbReference type="InterPro" id="IPR050707">
    <property type="entry name" value="HTH_MetabolicPath_Reg"/>
</dbReference>
<dbReference type="PROSITE" id="PS51077">
    <property type="entry name" value="HTH_ICLR"/>
    <property type="match status" value="1"/>
</dbReference>
<feature type="domain" description="HTH iclR-type" evidence="4">
    <location>
        <begin position="8"/>
        <end position="71"/>
    </location>
</feature>
<dbReference type="AlphaFoldDB" id="A0A853GYW6"/>
<dbReference type="Gene3D" id="1.10.10.10">
    <property type="entry name" value="Winged helix-like DNA-binding domain superfamily/Winged helix DNA-binding domain"/>
    <property type="match status" value="1"/>
</dbReference>
<evidence type="ECO:0000256" key="2">
    <source>
        <dbReference type="ARBA" id="ARBA00023125"/>
    </source>
</evidence>
<keyword evidence="3" id="KW-0804">Transcription</keyword>
<keyword evidence="2" id="KW-0238">DNA-binding</keyword>
<evidence type="ECO:0000259" key="5">
    <source>
        <dbReference type="PROSITE" id="PS51078"/>
    </source>
</evidence>
<dbReference type="CDD" id="cd00090">
    <property type="entry name" value="HTH_ARSR"/>
    <property type="match status" value="1"/>
</dbReference>
<dbReference type="SMART" id="SM00346">
    <property type="entry name" value="HTH_ICLR"/>
    <property type="match status" value="1"/>
</dbReference>
<dbReference type="InterPro" id="IPR014757">
    <property type="entry name" value="Tscrpt_reg_IclR_C"/>
</dbReference>
<reference evidence="6 7" key="1">
    <citation type="submission" date="2020-07" db="EMBL/GenBank/DDBJ databases">
        <title>Taxonomic revisions and descriptions of new bacterial species based on genomic comparisons in the high-G+C-content subgroup of the family Alcaligenaceae.</title>
        <authorList>
            <person name="Szabo A."/>
            <person name="Felfoldi T."/>
        </authorList>
    </citation>
    <scope>NUCLEOTIDE SEQUENCE [LARGE SCALE GENOMIC DNA]</scope>
    <source>
        <strain evidence="6 7">DSM 25667</strain>
    </source>
</reference>
<dbReference type="InterPro" id="IPR005471">
    <property type="entry name" value="Tscrpt_reg_IclR_N"/>
</dbReference>
<dbReference type="PROSITE" id="PS51078">
    <property type="entry name" value="ICLR_ED"/>
    <property type="match status" value="1"/>
</dbReference>
<dbReference type="InterPro" id="IPR029016">
    <property type="entry name" value="GAF-like_dom_sf"/>
</dbReference>
<evidence type="ECO:0000256" key="3">
    <source>
        <dbReference type="ARBA" id="ARBA00023163"/>
    </source>
</evidence>
<protein>
    <submittedName>
        <fullName evidence="6">Helix-turn-helix domain-containing protein</fullName>
    </submittedName>
</protein>
<dbReference type="GO" id="GO:0003677">
    <property type="term" value="F:DNA binding"/>
    <property type="evidence" value="ECO:0007669"/>
    <property type="project" value="UniProtKB-KW"/>
</dbReference>
<gene>
    <name evidence="6" type="ORF">H0A62_03180</name>
</gene>
<comment type="caution">
    <text evidence="6">The sequence shown here is derived from an EMBL/GenBank/DDBJ whole genome shotgun (WGS) entry which is preliminary data.</text>
</comment>
<accession>A0A853GYW6</accession>
<evidence type="ECO:0000313" key="7">
    <source>
        <dbReference type="Proteomes" id="UP000554144"/>
    </source>
</evidence>
<keyword evidence="7" id="KW-1185">Reference proteome</keyword>
<dbReference type="InterPro" id="IPR011991">
    <property type="entry name" value="ArsR-like_HTH"/>
</dbReference>
<feature type="domain" description="IclR-ED" evidence="5">
    <location>
        <begin position="65"/>
        <end position="247"/>
    </location>
</feature>
<sequence>MATGDSGPKTFRRGLQILEALWAAGDEGLRITDIAALTGIQRTTVYRFLSVLVEQGYALPAADDRVFVFNYAHFVGNPNTAYSVDRLKPVVARISAQTGDSCFLVRREGADSLCVHREVGSYPLQVLAVTIGHTQPLGVGAAGLALLANLPGDDIRQILVANKNILPKFGGMTCQQMEKLIESTLERGWSAVGNAAVPGVLGVGVPILHRSGHAIFAISVSSVMDRMPLKRQRSIVELIKKELASVV</sequence>
<dbReference type="SUPFAM" id="SSF55781">
    <property type="entry name" value="GAF domain-like"/>
    <property type="match status" value="1"/>
</dbReference>
<proteinExistence type="predicted"/>
<dbReference type="PANTHER" id="PTHR30136">
    <property type="entry name" value="HELIX-TURN-HELIX TRANSCRIPTIONAL REGULATOR, ICLR FAMILY"/>
    <property type="match status" value="1"/>
</dbReference>
<dbReference type="InterPro" id="IPR036388">
    <property type="entry name" value="WH-like_DNA-bd_sf"/>
</dbReference>
<dbReference type="Gene3D" id="3.30.450.40">
    <property type="match status" value="1"/>
</dbReference>
<dbReference type="SUPFAM" id="SSF46785">
    <property type="entry name" value="Winged helix' DNA-binding domain"/>
    <property type="match status" value="1"/>
</dbReference>
<dbReference type="Pfam" id="PF09339">
    <property type="entry name" value="HTH_IclR"/>
    <property type="match status" value="1"/>
</dbReference>
<dbReference type="EMBL" id="JACCEV010000001">
    <property type="protein sequence ID" value="NYT84599.1"/>
    <property type="molecule type" value="Genomic_DNA"/>
</dbReference>
<dbReference type="InterPro" id="IPR036390">
    <property type="entry name" value="WH_DNA-bd_sf"/>
</dbReference>
<evidence type="ECO:0000259" key="4">
    <source>
        <dbReference type="PROSITE" id="PS51077"/>
    </source>
</evidence>
<keyword evidence="1" id="KW-0805">Transcription regulation</keyword>
<evidence type="ECO:0000313" key="6">
    <source>
        <dbReference type="EMBL" id="NYT84599.1"/>
    </source>
</evidence>
<dbReference type="PANTHER" id="PTHR30136:SF39">
    <property type="entry name" value="TRANSCRIPTIONAL REGULATORY PROTEIN"/>
    <property type="match status" value="1"/>
</dbReference>